<dbReference type="SUPFAM" id="SSF51735">
    <property type="entry name" value="NAD(P)-binding Rossmann-fold domains"/>
    <property type="match status" value="1"/>
</dbReference>
<sequence>MVHFMSFKQAMAAGIKKILVTDFIIQNWSTENIDTSDPDTAYIYQRCKIATDRKIWEIACKHQDIDIAVLLPPAVYSSLVPNYPLTSCGNLGMNDIVYQFLLSVPDMHPNIPFGHMVDVCDIAQAHVAALAAPPVLGCSKRFIVACGMFTWNALVELIRKKHPELTDRLLQEDAKIVPQYGCHRGSCRFLTEGQLEEA</sequence>
<keyword evidence="2" id="KW-1185">Reference proteome</keyword>
<dbReference type="Gene3D" id="3.40.50.720">
    <property type="entry name" value="NAD(P)-binding Rossmann-like Domain"/>
    <property type="match status" value="1"/>
</dbReference>
<comment type="caution">
    <text evidence="1">The sequence shown here is derived from an EMBL/GenBank/DDBJ whole genome shotgun (WGS) entry which is preliminary data.</text>
</comment>
<dbReference type="AlphaFoldDB" id="A0A8H5D2J0"/>
<evidence type="ECO:0000313" key="1">
    <source>
        <dbReference type="EMBL" id="KAF5352305.1"/>
    </source>
</evidence>
<dbReference type="OrthoDB" id="2735536at2759"/>
<protein>
    <recommendedName>
        <fullName evidence="3">NAD-dependent epimerase/dehydratase domain-containing protein</fullName>
    </recommendedName>
</protein>
<organism evidence="1 2">
    <name type="scientific">Tetrapyrgos nigripes</name>
    <dbReference type="NCBI Taxonomy" id="182062"/>
    <lineage>
        <taxon>Eukaryota</taxon>
        <taxon>Fungi</taxon>
        <taxon>Dikarya</taxon>
        <taxon>Basidiomycota</taxon>
        <taxon>Agaricomycotina</taxon>
        <taxon>Agaricomycetes</taxon>
        <taxon>Agaricomycetidae</taxon>
        <taxon>Agaricales</taxon>
        <taxon>Marasmiineae</taxon>
        <taxon>Marasmiaceae</taxon>
        <taxon>Tetrapyrgos</taxon>
    </lineage>
</organism>
<name>A0A8H5D2J0_9AGAR</name>
<evidence type="ECO:0000313" key="2">
    <source>
        <dbReference type="Proteomes" id="UP000559256"/>
    </source>
</evidence>
<evidence type="ECO:0008006" key="3">
    <source>
        <dbReference type="Google" id="ProtNLM"/>
    </source>
</evidence>
<dbReference type="EMBL" id="JAACJM010000066">
    <property type="protein sequence ID" value="KAF5352305.1"/>
    <property type="molecule type" value="Genomic_DNA"/>
</dbReference>
<proteinExistence type="predicted"/>
<gene>
    <name evidence="1" type="ORF">D9758_011966</name>
</gene>
<accession>A0A8H5D2J0</accession>
<reference evidence="1 2" key="1">
    <citation type="journal article" date="2020" name="ISME J.">
        <title>Uncovering the hidden diversity of litter-decomposition mechanisms in mushroom-forming fungi.</title>
        <authorList>
            <person name="Floudas D."/>
            <person name="Bentzer J."/>
            <person name="Ahren D."/>
            <person name="Johansson T."/>
            <person name="Persson P."/>
            <person name="Tunlid A."/>
        </authorList>
    </citation>
    <scope>NUCLEOTIDE SEQUENCE [LARGE SCALE GENOMIC DNA]</scope>
    <source>
        <strain evidence="1 2">CBS 291.85</strain>
    </source>
</reference>
<dbReference type="Proteomes" id="UP000559256">
    <property type="component" value="Unassembled WGS sequence"/>
</dbReference>
<dbReference type="InterPro" id="IPR036291">
    <property type="entry name" value="NAD(P)-bd_dom_sf"/>
</dbReference>